<comment type="subcellular location">
    <subcellularLocation>
        <location evidence="1">Endomembrane system</location>
        <topology evidence="1">Multi-pass membrane protein</topology>
    </subcellularLocation>
</comment>
<feature type="transmembrane region" description="Helical" evidence="5">
    <location>
        <begin position="78"/>
        <end position="105"/>
    </location>
</feature>
<evidence type="ECO:0000256" key="4">
    <source>
        <dbReference type="ARBA" id="ARBA00023136"/>
    </source>
</evidence>
<dbReference type="PANTHER" id="PTHR12714">
    <property type="entry name" value="PROTEIN-S ISOPRENYLCYSTEINE O-METHYLTRANSFERASE"/>
    <property type="match status" value="1"/>
</dbReference>
<dbReference type="Gene3D" id="1.20.120.1630">
    <property type="match status" value="1"/>
</dbReference>
<dbReference type="Proteomes" id="UP000243904">
    <property type="component" value="Chromosome I"/>
</dbReference>
<evidence type="ECO:0000256" key="5">
    <source>
        <dbReference type="SAM" id="Phobius"/>
    </source>
</evidence>
<sequence>MMLPWKLKEPDCKSRAEDEGEMNQLVPTNIPPLRRKLYDLFAAAPLIALYLFSLTQMLSPLALQISLAKLFIQTDPSVLPPVLVLGIVSKICTLVFFALLVVMFVVRRVPLHYPIAFFPRLAAGAGTFLGMGIVMLPTEQLSSGLYLISLLSIIGGTVFAVWGILALARSISIMPEARGLVTSGPYAFIRHPLYLGEFFVLVGIAVQHVMPWALLLLAVQCVCQFERMKNEERVLARAFPDYADYIARTARLLPGVY</sequence>
<keyword evidence="6" id="KW-0489">Methyltransferase</keyword>
<gene>
    <name evidence="6" type="ORF">SAMN05444158_4588</name>
</gene>
<dbReference type="GO" id="GO:0032259">
    <property type="term" value="P:methylation"/>
    <property type="evidence" value="ECO:0007669"/>
    <property type="project" value="UniProtKB-KW"/>
</dbReference>
<evidence type="ECO:0000313" key="6">
    <source>
        <dbReference type="EMBL" id="SDT15245.1"/>
    </source>
</evidence>
<evidence type="ECO:0000313" key="7">
    <source>
        <dbReference type="Proteomes" id="UP000243904"/>
    </source>
</evidence>
<evidence type="ECO:0000256" key="1">
    <source>
        <dbReference type="ARBA" id="ARBA00004127"/>
    </source>
</evidence>
<accession>A0A1H1Y1I2</accession>
<feature type="transmembrane region" description="Helical" evidence="5">
    <location>
        <begin position="144"/>
        <end position="168"/>
    </location>
</feature>
<dbReference type="GO" id="GO:0008168">
    <property type="term" value="F:methyltransferase activity"/>
    <property type="evidence" value="ECO:0007669"/>
    <property type="project" value="UniProtKB-KW"/>
</dbReference>
<dbReference type="InterPro" id="IPR007318">
    <property type="entry name" value="Phopholipid_MeTrfase"/>
</dbReference>
<dbReference type="PANTHER" id="PTHR12714:SF24">
    <property type="entry name" value="SLR1182 PROTEIN"/>
    <property type="match status" value="1"/>
</dbReference>
<feature type="transmembrane region" description="Helical" evidence="5">
    <location>
        <begin position="117"/>
        <end position="138"/>
    </location>
</feature>
<dbReference type="Pfam" id="PF04191">
    <property type="entry name" value="PEMT"/>
    <property type="match status" value="1"/>
</dbReference>
<keyword evidence="7" id="KW-1185">Reference proteome</keyword>
<dbReference type="AlphaFoldDB" id="A0A1H1Y1I2"/>
<keyword evidence="3 5" id="KW-1133">Transmembrane helix</keyword>
<proteinExistence type="predicted"/>
<keyword evidence="2 5" id="KW-0812">Transmembrane</keyword>
<keyword evidence="4 5" id="KW-0472">Membrane</keyword>
<reference evidence="7" key="1">
    <citation type="submission" date="2016-10" db="EMBL/GenBank/DDBJ databases">
        <authorList>
            <person name="Varghese N."/>
            <person name="Submissions S."/>
        </authorList>
    </citation>
    <scope>NUCLEOTIDE SEQUENCE [LARGE SCALE GENOMIC DNA]</scope>
    <source>
        <strain evidence="7">GAS369</strain>
    </source>
</reference>
<dbReference type="GO" id="GO:0012505">
    <property type="term" value="C:endomembrane system"/>
    <property type="evidence" value="ECO:0007669"/>
    <property type="project" value="UniProtKB-SubCell"/>
</dbReference>
<name>A0A1H1Y1I2_9BRAD</name>
<feature type="transmembrane region" description="Helical" evidence="5">
    <location>
        <begin position="198"/>
        <end position="219"/>
    </location>
</feature>
<feature type="transmembrane region" description="Helical" evidence="5">
    <location>
        <begin position="37"/>
        <end position="58"/>
    </location>
</feature>
<protein>
    <submittedName>
        <fullName evidence="6">Protein-S-isoprenylcysteine O-methyltransferase Ste14</fullName>
    </submittedName>
</protein>
<evidence type="ECO:0000256" key="3">
    <source>
        <dbReference type="ARBA" id="ARBA00022989"/>
    </source>
</evidence>
<dbReference type="EMBL" id="LT629750">
    <property type="protein sequence ID" value="SDT15245.1"/>
    <property type="molecule type" value="Genomic_DNA"/>
</dbReference>
<evidence type="ECO:0000256" key="2">
    <source>
        <dbReference type="ARBA" id="ARBA00022692"/>
    </source>
</evidence>
<keyword evidence="6" id="KW-0808">Transferase</keyword>
<organism evidence="6 7">
    <name type="scientific">Bradyrhizobium canariense</name>
    <dbReference type="NCBI Taxonomy" id="255045"/>
    <lineage>
        <taxon>Bacteria</taxon>
        <taxon>Pseudomonadati</taxon>
        <taxon>Pseudomonadota</taxon>
        <taxon>Alphaproteobacteria</taxon>
        <taxon>Hyphomicrobiales</taxon>
        <taxon>Nitrobacteraceae</taxon>
        <taxon>Bradyrhizobium</taxon>
    </lineage>
</organism>
<dbReference type="RefSeq" id="WP_146688920.1">
    <property type="nucleotide sequence ID" value="NZ_LT629750.1"/>
</dbReference>